<accession>A0A941IBT4</accession>
<dbReference type="SUPFAM" id="SSF51695">
    <property type="entry name" value="PLC-like phosphodiesterases"/>
    <property type="match status" value="1"/>
</dbReference>
<dbReference type="PANTHER" id="PTHR46211:SF1">
    <property type="entry name" value="GLYCEROPHOSPHODIESTER PHOSPHODIESTERASE, CYTOPLASMIC"/>
    <property type="match status" value="1"/>
</dbReference>
<dbReference type="CDD" id="cd08563">
    <property type="entry name" value="GDPD_TtGDE_like"/>
    <property type="match status" value="1"/>
</dbReference>
<evidence type="ECO:0000313" key="3">
    <source>
        <dbReference type="Proteomes" id="UP000675284"/>
    </source>
</evidence>
<dbReference type="EMBL" id="JAGSOT010000033">
    <property type="protein sequence ID" value="MBR7796712.1"/>
    <property type="molecule type" value="Genomic_DNA"/>
</dbReference>
<dbReference type="Gene3D" id="3.20.20.190">
    <property type="entry name" value="Phosphatidylinositol (PI) phosphodiesterase"/>
    <property type="match status" value="1"/>
</dbReference>
<dbReference type="GO" id="GO:0006629">
    <property type="term" value="P:lipid metabolic process"/>
    <property type="evidence" value="ECO:0007669"/>
    <property type="project" value="InterPro"/>
</dbReference>
<evidence type="ECO:0000313" key="2">
    <source>
        <dbReference type="EMBL" id="MBR7796712.1"/>
    </source>
</evidence>
<name>A0A941IBT4_9BACI</name>
<comment type="caution">
    <text evidence="2">The sequence shown here is derived from an EMBL/GenBank/DDBJ whole genome shotgun (WGS) entry which is preliminary data.</text>
</comment>
<gene>
    <name evidence="2" type="ORF">KCX74_11745</name>
</gene>
<protein>
    <submittedName>
        <fullName evidence="2">Glycerophosphodiester phosphodiesterase</fullName>
    </submittedName>
</protein>
<dbReference type="AlphaFoldDB" id="A0A941IBT4"/>
<dbReference type="InterPro" id="IPR017946">
    <property type="entry name" value="PLC-like_Pdiesterase_TIM-brl"/>
</dbReference>
<dbReference type="PANTHER" id="PTHR46211">
    <property type="entry name" value="GLYCEROPHOSPHORYL DIESTER PHOSPHODIESTERASE"/>
    <property type="match status" value="1"/>
</dbReference>
<evidence type="ECO:0000259" key="1">
    <source>
        <dbReference type="PROSITE" id="PS51704"/>
    </source>
</evidence>
<dbReference type="Proteomes" id="UP000675284">
    <property type="component" value="Unassembled WGS sequence"/>
</dbReference>
<dbReference type="GO" id="GO:0008081">
    <property type="term" value="F:phosphoric diester hydrolase activity"/>
    <property type="evidence" value="ECO:0007669"/>
    <property type="project" value="InterPro"/>
</dbReference>
<dbReference type="PROSITE" id="PS51704">
    <property type="entry name" value="GP_PDE"/>
    <property type="match status" value="1"/>
</dbReference>
<dbReference type="InterPro" id="IPR030395">
    <property type="entry name" value="GP_PDE_dom"/>
</dbReference>
<sequence>MQLKRWIRLKTNIFAHRGASKYAPENTMPAFQKAYHMNADGIETDVQLTKDNIPVLIHDENVKRTTNSVGLVSKLSYQELKELDAGSWFSPEFKGIKIPTLDEFLNWIKDKPLYLNIELKNNKIDYTDIESIVYQAISNYQLLNRTTISTFNPNSVKRLKEYSNSLEVAFLTSKRYKSPIRVAKELGANALHLKYRLLHRELVENIHKENMKLRIYTVNKPVRIMRSFNHQVDGIFTDVPDLAFHYRESVTD</sequence>
<feature type="domain" description="GP-PDE" evidence="1">
    <location>
        <begin position="11"/>
        <end position="247"/>
    </location>
</feature>
<keyword evidence="3" id="KW-1185">Reference proteome</keyword>
<dbReference type="Pfam" id="PF03009">
    <property type="entry name" value="GDPD"/>
    <property type="match status" value="1"/>
</dbReference>
<organism evidence="2 3">
    <name type="scientific">Virgibacillus salarius</name>
    <dbReference type="NCBI Taxonomy" id="447199"/>
    <lineage>
        <taxon>Bacteria</taxon>
        <taxon>Bacillati</taxon>
        <taxon>Bacillota</taxon>
        <taxon>Bacilli</taxon>
        <taxon>Bacillales</taxon>
        <taxon>Bacillaceae</taxon>
        <taxon>Virgibacillus</taxon>
    </lineage>
</organism>
<proteinExistence type="predicted"/>
<reference evidence="2" key="1">
    <citation type="submission" date="2021-04" db="EMBL/GenBank/DDBJ databases">
        <title>Isolation and polyphasic classification of algal microorganism.</title>
        <authorList>
            <person name="Wang S."/>
        </authorList>
    </citation>
    <scope>NUCLEOTIDE SEQUENCE</scope>
    <source>
        <strain evidence="2">720a</strain>
    </source>
</reference>